<protein>
    <submittedName>
        <fullName evidence="2">Uncharacterized protein</fullName>
    </submittedName>
</protein>
<evidence type="ECO:0000256" key="1">
    <source>
        <dbReference type="SAM" id="MobiDB-lite"/>
    </source>
</evidence>
<evidence type="ECO:0000313" key="2">
    <source>
        <dbReference type="EMBL" id="KAF4618088.1"/>
    </source>
</evidence>
<reference evidence="2 3" key="1">
    <citation type="submission" date="2019-12" db="EMBL/GenBank/DDBJ databases">
        <authorList>
            <person name="Floudas D."/>
            <person name="Bentzer J."/>
            <person name="Ahren D."/>
            <person name="Johansson T."/>
            <person name="Persson P."/>
            <person name="Tunlid A."/>
        </authorList>
    </citation>
    <scope>NUCLEOTIDE SEQUENCE [LARGE SCALE GENOMIC DNA]</scope>
    <source>
        <strain evidence="2 3">CBS 102.39</strain>
    </source>
</reference>
<comment type="caution">
    <text evidence="2">The sequence shown here is derived from an EMBL/GenBank/DDBJ whole genome shotgun (WGS) entry which is preliminary data.</text>
</comment>
<sequence>MSNLPICEHRRQLDKFVISLRWLTGGQLVSSTHTIRDLDFRFKMALTISHSGRRSPPTIRTRQAPGEGLDCDEGSQRAEVLDATDASLLSRPNFSSIHQDRAKSVLASCTGVA</sequence>
<organism evidence="2 3">
    <name type="scientific">Agrocybe pediades</name>
    <dbReference type="NCBI Taxonomy" id="84607"/>
    <lineage>
        <taxon>Eukaryota</taxon>
        <taxon>Fungi</taxon>
        <taxon>Dikarya</taxon>
        <taxon>Basidiomycota</taxon>
        <taxon>Agaricomycotina</taxon>
        <taxon>Agaricomycetes</taxon>
        <taxon>Agaricomycetidae</taxon>
        <taxon>Agaricales</taxon>
        <taxon>Agaricineae</taxon>
        <taxon>Strophariaceae</taxon>
        <taxon>Agrocybe</taxon>
    </lineage>
</organism>
<accession>A0A8H4VQ02</accession>
<keyword evidence="3" id="KW-1185">Reference proteome</keyword>
<name>A0A8H4VQ02_9AGAR</name>
<evidence type="ECO:0000313" key="3">
    <source>
        <dbReference type="Proteomes" id="UP000521872"/>
    </source>
</evidence>
<dbReference type="Proteomes" id="UP000521872">
    <property type="component" value="Unassembled WGS sequence"/>
</dbReference>
<feature type="region of interest" description="Disordered" evidence="1">
    <location>
        <begin position="51"/>
        <end position="73"/>
    </location>
</feature>
<dbReference type="EMBL" id="JAACJL010000019">
    <property type="protein sequence ID" value="KAF4618088.1"/>
    <property type="molecule type" value="Genomic_DNA"/>
</dbReference>
<dbReference type="AlphaFoldDB" id="A0A8H4VQ02"/>
<gene>
    <name evidence="2" type="ORF">D9613_012667</name>
</gene>
<proteinExistence type="predicted"/>